<evidence type="ECO:0000256" key="8">
    <source>
        <dbReference type="ARBA" id="ARBA00022884"/>
    </source>
</evidence>
<dbReference type="InterPro" id="IPR057286">
    <property type="entry name" value="PUA_NSUN2"/>
</dbReference>
<evidence type="ECO:0000256" key="10">
    <source>
        <dbReference type="PROSITE-ProRule" id="PRU01023"/>
    </source>
</evidence>
<keyword evidence="14" id="KW-1185">Reference proteome</keyword>
<feature type="compositionally biased region" description="Basic and acidic residues" evidence="11">
    <location>
        <begin position="845"/>
        <end position="869"/>
    </location>
</feature>
<dbReference type="Pfam" id="PF25378">
    <property type="entry name" value="PUA_NSUN2"/>
    <property type="match status" value="1"/>
</dbReference>
<dbReference type="InterPro" id="IPR023267">
    <property type="entry name" value="RCMT"/>
</dbReference>
<dbReference type="PROSITE" id="PS51686">
    <property type="entry name" value="SAM_MT_RSMB_NOP"/>
    <property type="match status" value="1"/>
</dbReference>
<dbReference type="InterPro" id="IPR023270">
    <property type="entry name" value="RCMT_NCL1"/>
</dbReference>
<proteinExistence type="inferred from homology"/>
<dbReference type="GO" id="GO:0005737">
    <property type="term" value="C:cytoplasm"/>
    <property type="evidence" value="ECO:0007669"/>
    <property type="project" value="TreeGrafter"/>
</dbReference>
<dbReference type="FunFam" id="3.40.50.150:FF:000271">
    <property type="entry name" value="NOL1/NOP2/Sun family protein"/>
    <property type="match status" value="1"/>
</dbReference>
<comment type="similarity">
    <text evidence="2 10">Belongs to the class I-like SAM-binding methyltransferase superfamily. RsmB/NOP family.</text>
</comment>
<evidence type="ECO:0000256" key="11">
    <source>
        <dbReference type="SAM" id="MobiDB-lite"/>
    </source>
</evidence>
<sequence>MGRPRKGNKAPRERTLSRNNEQGGNWNVVNMTNETFNKYYKAQGIIPESEWDDFINAFRQPLPTTFRLTSSRPTAHALNQHIKDVYVPFLTGLEYEGTKLSPPKPLQWYPDQLAWQLPVPKSALRKNENMRKFQHFLVYETDAGNLSRQEAVSMIPPLLLDVQPGHTALDMCAAPGSKSVQILEALHGHIEGAQEGDAKVPQGLLIANDSDAKRCHLLVHQSLHRVPGTGMMVTNHDASQLPSLRLAKDSKTWEGKLKFTQDEENRLSKRDKAKVAEEYDSLLFDRILTDVPCSGDGTIRKNLGIWGDWTPGNGIGLHSLQLRILLRAIQLLKPGGRLVYSTCSMSPMENEAVVSAALHQCPEMSILAVPDELPGLIRRPGMTSWQVLDNNLNPAPHPDAPEATAEDAPEPPSAEEVIAVEQDNDKGREGQHKGKHPRKGSNRPNDDAKGGRGGARKSWSKTLWPVGDEKELGLEHCLRLYPHLQDTGAFFVCVLVKKADEEVSASTTTTATENAGAATEEEQVAPPAAAAEKRERASSPSRPEGEPEAKKVKQQDGEVAVAPASEMQVDAASASASVSAASTPKPEAKKEHTLGAGRPFNEEPYIYLPGLEDEQVQLIKDFFDISDDFPFNELLVRNATGVPLRSIYLTSHLTRGLLLSNAYTRMRLISCGVKLFTRQESSKEQASIYRCKWRLNSEGLEVVKPFLGEKRIVTVNEATLRQCMEEVSVKFEDLKEEGLEARLRAMEPGSAVLRVENAKGKDLQIREDMHLAFWISKSSCNLMVEKVDKSALSLRLYDEDVTPHSKAKQAEAAAAKATKAATSSAADAASGSATPAASATETEAEAAKVEATELAEKEETGVAEASKPE</sequence>
<evidence type="ECO:0000313" key="14">
    <source>
        <dbReference type="Proteomes" id="UP000777482"/>
    </source>
</evidence>
<keyword evidence="3" id="KW-0820">tRNA-binding</keyword>
<dbReference type="PANTHER" id="PTHR22808">
    <property type="entry name" value="NCL1 YEAST -RELATED NOL1/NOP2/FMU SUN DOMAIN-CONTAINING"/>
    <property type="match status" value="1"/>
</dbReference>
<feature type="region of interest" description="Disordered" evidence="11">
    <location>
        <begin position="507"/>
        <end position="597"/>
    </location>
</feature>
<keyword evidence="6 10" id="KW-0949">S-adenosyl-L-methionine</keyword>
<dbReference type="InterPro" id="IPR001678">
    <property type="entry name" value="MeTrfase_RsmB-F_NOP2_dom"/>
</dbReference>
<evidence type="ECO:0000256" key="2">
    <source>
        <dbReference type="ARBA" id="ARBA00007494"/>
    </source>
</evidence>
<evidence type="ECO:0000313" key="13">
    <source>
        <dbReference type="EMBL" id="KAG0663245.1"/>
    </source>
</evidence>
<evidence type="ECO:0000256" key="3">
    <source>
        <dbReference type="ARBA" id="ARBA00022555"/>
    </source>
</evidence>
<feature type="binding site" evidence="10">
    <location>
        <position position="290"/>
    </location>
    <ligand>
        <name>S-adenosyl-L-methionine</name>
        <dbReference type="ChEBI" id="CHEBI:59789"/>
    </ligand>
</feature>
<comment type="subcellular location">
    <subcellularLocation>
        <location evidence="1">Nucleus</location>
    </subcellularLocation>
</comment>
<dbReference type="Gene3D" id="3.40.50.150">
    <property type="entry name" value="Vaccinia Virus protein VP39"/>
    <property type="match status" value="1"/>
</dbReference>
<feature type="region of interest" description="Disordered" evidence="11">
    <location>
        <begin position="1"/>
        <end position="25"/>
    </location>
</feature>
<reference evidence="13 14" key="1">
    <citation type="submission" date="2020-11" db="EMBL/GenBank/DDBJ databases">
        <title>Kefir isolates.</title>
        <authorList>
            <person name="Marcisauskas S."/>
            <person name="Kim Y."/>
            <person name="Blasche S."/>
        </authorList>
    </citation>
    <scope>NUCLEOTIDE SEQUENCE [LARGE SCALE GENOMIC DNA]</scope>
    <source>
        <strain evidence="13 14">KR</strain>
    </source>
</reference>
<dbReference type="OrthoDB" id="6093671at2759"/>
<keyword evidence="9" id="KW-0539">Nucleus</keyword>
<evidence type="ECO:0000256" key="5">
    <source>
        <dbReference type="ARBA" id="ARBA00022679"/>
    </source>
</evidence>
<feature type="compositionally biased region" description="Low complexity" evidence="11">
    <location>
        <begin position="571"/>
        <end position="582"/>
    </location>
</feature>
<feature type="binding site" evidence="10">
    <location>
        <position position="209"/>
    </location>
    <ligand>
        <name>S-adenosyl-L-methionine</name>
        <dbReference type="ChEBI" id="CHEBI:59789"/>
    </ligand>
</feature>
<evidence type="ECO:0000256" key="7">
    <source>
        <dbReference type="ARBA" id="ARBA00022694"/>
    </source>
</evidence>
<organism evidence="13 14">
    <name type="scientific">Rhodotorula mucilaginosa</name>
    <name type="common">Yeast</name>
    <name type="synonym">Rhodotorula rubra</name>
    <dbReference type="NCBI Taxonomy" id="5537"/>
    <lineage>
        <taxon>Eukaryota</taxon>
        <taxon>Fungi</taxon>
        <taxon>Dikarya</taxon>
        <taxon>Basidiomycota</taxon>
        <taxon>Pucciniomycotina</taxon>
        <taxon>Microbotryomycetes</taxon>
        <taxon>Sporidiobolales</taxon>
        <taxon>Sporidiobolaceae</taxon>
        <taxon>Rhodotorula</taxon>
    </lineage>
</organism>
<dbReference type="PROSITE" id="PS01153">
    <property type="entry name" value="NOL1_NOP2_SUN"/>
    <property type="match status" value="1"/>
</dbReference>
<dbReference type="GO" id="GO:0000049">
    <property type="term" value="F:tRNA binding"/>
    <property type="evidence" value="ECO:0007669"/>
    <property type="project" value="UniProtKB-KW"/>
</dbReference>
<keyword evidence="4 10" id="KW-0489">Methyltransferase</keyword>
<dbReference type="GO" id="GO:0005634">
    <property type="term" value="C:nucleus"/>
    <property type="evidence" value="ECO:0007669"/>
    <property type="project" value="UniProtKB-SubCell"/>
</dbReference>
<evidence type="ECO:0000256" key="6">
    <source>
        <dbReference type="ARBA" id="ARBA00022691"/>
    </source>
</evidence>
<dbReference type="PRINTS" id="PR02008">
    <property type="entry name" value="RCMTFAMILY"/>
</dbReference>
<comment type="caution">
    <text evidence="13">The sequence shown here is derived from an EMBL/GenBank/DDBJ whole genome shotgun (WGS) entry which is preliminary data.</text>
</comment>
<evidence type="ECO:0000256" key="4">
    <source>
        <dbReference type="ARBA" id="ARBA00022603"/>
    </source>
</evidence>
<feature type="compositionally biased region" description="Basic and acidic residues" evidence="11">
    <location>
        <begin position="531"/>
        <end position="556"/>
    </location>
</feature>
<feature type="binding site" evidence="10">
    <location>
        <begin position="172"/>
        <end position="178"/>
    </location>
    <ligand>
        <name>S-adenosyl-L-methionine</name>
        <dbReference type="ChEBI" id="CHEBI:59789"/>
    </ligand>
</feature>
<keyword evidence="7" id="KW-0819">tRNA processing</keyword>
<dbReference type="AlphaFoldDB" id="A0A9P6W352"/>
<evidence type="ECO:0000256" key="1">
    <source>
        <dbReference type="ARBA" id="ARBA00004123"/>
    </source>
</evidence>
<protein>
    <recommendedName>
        <fullName evidence="12">SAM-dependent MTase RsmB/NOP-type domain-containing protein</fullName>
    </recommendedName>
</protein>
<dbReference type="EMBL" id="PUHQ01000021">
    <property type="protein sequence ID" value="KAG0663245.1"/>
    <property type="molecule type" value="Genomic_DNA"/>
</dbReference>
<dbReference type="Pfam" id="PF25376">
    <property type="entry name" value="Pre-PUA_NSUN2"/>
    <property type="match status" value="1"/>
</dbReference>
<feature type="compositionally biased region" description="Low complexity" evidence="11">
    <location>
        <begin position="814"/>
        <end position="841"/>
    </location>
</feature>
<feature type="region of interest" description="Disordered" evidence="11">
    <location>
        <begin position="814"/>
        <end position="869"/>
    </location>
</feature>
<dbReference type="GO" id="GO:0016428">
    <property type="term" value="F:tRNA (cytidine-5-)-methyltransferase activity"/>
    <property type="evidence" value="ECO:0007669"/>
    <property type="project" value="InterPro"/>
</dbReference>
<accession>A0A9P6W352</accession>
<evidence type="ECO:0000256" key="9">
    <source>
        <dbReference type="ARBA" id="ARBA00023242"/>
    </source>
</evidence>
<dbReference type="PANTHER" id="PTHR22808:SF1">
    <property type="entry name" value="RNA CYTOSINE-C(5)-METHYLTRANSFERASE NSUN2-RELATED"/>
    <property type="match status" value="1"/>
</dbReference>
<dbReference type="GO" id="GO:0030488">
    <property type="term" value="P:tRNA methylation"/>
    <property type="evidence" value="ECO:0007669"/>
    <property type="project" value="TreeGrafter"/>
</dbReference>
<dbReference type="SUPFAM" id="SSF53335">
    <property type="entry name" value="S-adenosyl-L-methionine-dependent methyltransferases"/>
    <property type="match status" value="1"/>
</dbReference>
<feature type="region of interest" description="Disordered" evidence="11">
    <location>
        <begin position="387"/>
        <end position="462"/>
    </location>
</feature>
<dbReference type="PRINTS" id="PR02011">
    <property type="entry name" value="RCMTNCL1"/>
</dbReference>
<dbReference type="InterPro" id="IPR018314">
    <property type="entry name" value="RsmB/NOL1/NOP2-like_CS"/>
</dbReference>
<name>A0A9P6W352_RHOMI</name>
<dbReference type="InterPro" id="IPR029063">
    <property type="entry name" value="SAM-dependent_MTases_sf"/>
</dbReference>
<feature type="active site" description="Nucleophile" evidence="10">
    <location>
        <position position="343"/>
    </location>
</feature>
<dbReference type="Pfam" id="PF01189">
    <property type="entry name" value="Methyltr_RsmB-F"/>
    <property type="match status" value="1"/>
</dbReference>
<dbReference type="Proteomes" id="UP000777482">
    <property type="component" value="Unassembled WGS sequence"/>
</dbReference>
<feature type="domain" description="SAM-dependent MTase RsmB/NOP-type" evidence="12">
    <location>
        <begin position="54"/>
        <end position="498"/>
    </location>
</feature>
<evidence type="ECO:0000259" key="12">
    <source>
        <dbReference type="PROSITE" id="PS51686"/>
    </source>
</evidence>
<dbReference type="InterPro" id="IPR049560">
    <property type="entry name" value="MeTrfase_RsmB-F_NOP2_cat"/>
</dbReference>
<dbReference type="InterPro" id="IPR057285">
    <property type="entry name" value="Pre-PUA_NSUN2"/>
</dbReference>
<keyword evidence="5 10" id="KW-0808">Transferase</keyword>
<keyword evidence="8 10" id="KW-0694">RNA-binding</keyword>
<feature type="binding site" evidence="10">
    <location>
        <position position="237"/>
    </location>
    <ligand>
        <name>S-adenosyl-L-methionine</name>
        <dbReference type="ChEBI" id="CHEBI:59789"/>
    </ligand>
</feature>
<feature type="compositionally biased region" description="Low complexity" evidence="11">
    <location>
        <begin position="507"/>
        <end position="530"/>
    </location>
</feature>
<feature type="compositionally biased region" description="Basic and acidic residues" evidence="11">
    <location>
        <begin position="423"/>
        <end position="432"/>
    </location>
</feature>
<gene>
    <name evidence="13" type="ORF">C6P46_002835</name>
</gene>